<sequence length="124" mass="13918">MQNLSFTQVSLIKNIVSEFSIINQQVSNTPPTKNSSNELLDLFNTKSPITIAGKPVSLVERVKILEALKEILAPGEDQDHEEDDVLVASYQGDHLFHIPTPEEAEDIEKAIEFAMEQKKKERGE</sequence>
<dbReference type="EMBL" id="CP000612">
    <property type="protein sequence ID" value="ABO49418.1"/>
    <property type="molecule type" value="Genomic_DNA"/>
</dbReference>
<protein>
    <submittedName>
        <fullName evidence="1">Uncharacterized protein</fullName>
    </submittedName>
</protein>
<dbReference type="AlphaFoldDB" id="A4J2W5"/>
<organism evidence="1 2">
    <name type="scientific">Desulforamulus reducens (strain ATCC BAA-1160 / DSM 100696 / MI-1)</name>
    <name type="common">Desulfotomaculum reducens</name>
    <dbReference type="NCBI Taxonomy" id="349161"/>
    <lineage>
        <taxon>Bacteria</taxon>
        <taxon>Bacillati</taxon>
        <taxon>Bacillota</taxon>
        <taxon>Clostridia</taxon>
        <taxon>Eubacteriales</taxon>
        <taxon>Peptococcaceae</taxon>
        <taxon>Desulforamulus</taxon>
    </lineage>
</organism>
<evidence type="ECO:0000313" key="2">
    <source>
        <dbReference type="Proteomes" id="UP000001556"/>
    </source>
</evidence>
<gene>
    <name evidence="1" type="ordered locus">Dred_0881</name>
</gene>
<dbReference type="Proteomes" id="UP000001556">
    <property type="component" value="Chromosome"/>
</dbReference>
<keyword evidence="2" id="KW-1185">Reference proteome</keyword>
<reference evidence="1 2" key="1">
    <citation type="submission" date="2007-03" db="EMBL/GenBank/DDBJ databases">
        <title>Complete sequence of Desulfotomaculum reducens MI-1.</title>
        <authorList>
            <consortium name="US DOE Joint Genome Institute"/>
            <person name="Copeland A."/>
            <person name="Lucas S."/>
            <person name="Lapidus A."/>
            <person name="Barry K."/>
            <person name="Detter J.C."/>
            <person name="Glavina del Rio T."/>
            <person name="Hammon N."/>
            <person name="Israni S."/>
            <person name="Dalin E."/>
            <person name="Tice H."/>
            <person name="Pitluck S."/>
            <person name="Sims D."/>
            <person name="Brettin T."/>
            <person name="Bruce D."/>
            <person name="Han C."/>
            <person name="Tapia R."/>
            <person name="Schmutz J."/>
            <person name="Larimer F."/>
            <person name="Land M."/>
            <person name="Hauser L."/>
            <person name="Kyrpides N."/>
            <person name="Kim E."/>
            <person name="Tebo B.M."/>
            <person name="Richardson P."/>
        </authorList>
    </citation>
    <scope>NUCLEOTIDE SEQUENCE [LARGE SCALE GENOMIC DNA]</scope>
    <source>
        <strain evidence="1 2">MI-1</strain>
    </source>
</reference>
<name>A4J2W5_DESRM</name>
<proteinExistence type="predicted"/>
<dbReference type="KEGG" id="drm:Dred_0881"/>
<accession>A4J2W5</accession>
<evidence type="ECO:0000313" key="1">
    <source>
        <dbReference type="EMBL" id="ABO49418.1"/>
    </source>
</evidence>
<dbReference type="HOGENOM" id="CLU_2000246_0_0_9"/>